<reference evidence="6 7" key="1">
    <citation type="journal article" date="2009" name="Stand. Genomic Sci.">
        <title>Complete genome sequence of Dyadobacter fermentans type strain (NS114).</title>
        <authorList>
            <person name="Lang E."/>
            <person name="Lapidus A."/>
            <person name="Chertkov O."/>
            <person name="Brettin T."/>
            <person name="Detter J.C."/>
            <person name="Han C."/>
            <person name="Copeland A."/>
            <person name="Glavina Del Rio T."/>
            <person name="Nolan M."/>
            <person name="Chen F."/>
            <person name="Lucas S."/>
            <person name="Tice H."/>
            <person name="Cheng J.F."/>
            <person name="Land M."/>
            <person name="Hauser L."/>
            <person name="Chang Y.J."/>
            <person name="Jeffries C.D."/>
            <person name="Kopitz M."/>
            <person name="Bruce D."/>
            <person name="Goodwin L."/>
            <person name="Pitluck S."/>
            <person name="Ovchinnikova G."/>
            <person name="Pati A."/>
            <person name="Ivanova N."/>
            <person name="Mavrommatis K."/>
            <person name="Chen A."/>
            <person name="Palaniappan K."/>
            <person name="Chain P."/>
            <person name="Bristow J."/>
            <person name="Eisen J.A."/>
            <person name="Markowitz V."/>
            <person name="Hugenholtz P."/>
            <person name="Goker M."/>
            <person name="Rohde M."/>
            <person name="Kyrpides N.C."/>
            <person name="Klenk H.P."/>
        </authorList>
    </citation>
    <scope>NUCLEOTIDE SEQUENCE [LARGE SCALE GENOMIC DNA]</scope>
    <source>
        <strain evidence="7">ATCC 700827 / DSM 18053 / CIP 107007 / KCTC 52180 / NS114</strain>
    </source>
</reference>
<evidence type="ECO:0000256" key="4">
    <source>
        <dbReference type="PROSITE-ProRule" id="PRU00050"/>
    </source>
</evidence>
<dbReference type="Proteomes" id="UP000002011">
    <property type="component" value="Chromosome"/>
</dbReference>
<dbReference type="GO" id="GO:0006935">
    <property type="term" value="P:chemotaxis"/>
    <property type="evidence" value="ECO:0007669"/>
    <property type="project" value="UniProtKB-UniRule"/>
</dbReference>
<dbReference type="Gene3D" id="3.40.50.180">
    <property type="entry name" value="Methylesterase CheB, C-terminal domain"/>
    <property type="match status" value="1"/>
</dbReference>
<evidence type="ECO:0000256" key="2">
    <source>
        <dbReference type="ARBA" id="ARBA00039140"/>
    </source>
</evidence>
<dbReference type="InterPro" id="IPR000673">
    <property type="entry name" value="Sig_transdc_resp-reg_Me-estase"/>
</dbReference>
<dbReference type="RefSeq" id="WP_015810636.1">
    <property type="nucleotide sequence ID" value="NC_013037.1"/>
</dbReference>
<dbReference type="GO" id="GO:0005737">
    <property type="term" value="C:cytoplasm"/>
    <property type="evidence" value="ECO:0007669"/>
    <property type="project" value="InterPro"/>
</dbReference>
<dbReference type="OrthoDB" id="1524092at2"/>
<dbReference type="EMBL" id="CP001619">
    <property type="protein sequence ID" value="ACT92382.1"/>
    <property type="molecule type" value="Genomic_DNA"/>
</dbReference>
<name>C6W522_DYAFD</name>
<evidence type="ECO:0000259" key="5">
    <source>
        <dbReference type="PROSITE" id="PS50122"/>
    </source>
</evidence>
<dbReference type="STRING" id="471854.Dfer_1133"/>
<sequence>MKAAKENGSLSLVLVGGSSGSFTIFEEMLKLVKNPLSFALIFVLHRGKSSTAALPELFKKKTNVFMNEPFHLDPIEANSIYFAYPDYHLLIGSDRRFYYDCSDKDFFSRPSIDATFVSAAVSGIPVKAAMLFSGSSADGAFGMKTLAEKGFPTYVQQPAEAEFSRMPAEALAACDKHQILADGNLFSVINDILQ</sequence>
<evidence type="ECO:0000313" key="7">
    <source>
        <dbReference type="Proteomes" id="UP000002011"/>
    </source>
</evidence>
<keyword evidence="4" id="KW-0145">Chemotaxis</keyword>
<dbReference type="InterPro" id="IPR035909">
    <property type="entry name" value="CheB_C"/>
</dbReference>
<keyword evidence="7" id="KW-1185">Reference proteome</keyword>
<dbReference type="SUPFAM" id="SSF52738">
    <property type="entry name" value="Methylesterase CheB, C-terminal domain"/>
    <property type="match status" value="1"/>
</dbReference>
<feature type="active site" evidence="4">
    <location>
        <position position="45"/>
    </location>
</feature>
<accession>C6W522</accession>
<dbReference type="EC" id="3.1.1.61" evidence="2"/>
<dbReference type="KEGG" id="dfe:Dfer_1133"/>
<dbReference type="GO" id="GO:0000156">
    <property type="term" value="F:phosphorelay response regulator activity"/>
    <property type="evidence" value="ECO:0007669"/>
    <property type="project" value="InterPro"/>
</dbReference>
<dbReference type="PANTHER" id="PTHR42872">
    <property type="entry name" value="PROTEIN-GLUTAMATE METHYLESTERASE/PROTEIN-GLUTAMINE GLUTAMINASE"/>
    <property type="match status" value="1"/>
</dbReference>
<dbReference type="HOGENOM" id="CLU_000445_51_2_10"/>
<feature type="active site" evidence="4">
    <location>
        <position position="138"/>
    </location>
</feature>
<feature type="active site" evidence="4">
    <location>
        <position position="18"/>
    </location>
</feature>
<keyword evidence="1 4" id="KW-0378">Hydrolase</keyword>
<comment type="catalytic activity">
    <reaction evidence="3">
        <text>[protein]-L-glutamate 5-O-methyl ester + H2O = L-glutamyl-[protein] + methanol + H(+)</text>
        <dbReference type="Rhea" id="RHEA:23236"/>
        <dbReference type="Rhea" id="RHEA-COMP:10208"/>
        <dbReference type="Rhea" id="RHEA-COMP:10311"/>
        <dbReference type="ChEBI" id="CHEBI:15377"/>
        <dbReference type="ChEBI" id="CHEBI:15378"/>
        <dbReference type="ChEBI" id="CHEBI:17790"/>
        <dbReference type="ChEBI" id="CHEBI:29973"/>
        <dbReference type="ChEBI" id="CHEBI:82795"/>
        <dbReference type="EC" id="3.1.1.61"/>
    </reaction>
</comment>
<dbReference type="AlphaFoldDB" id="C6W522"/>
<evidence type="ECO:0000256" key="1">
    <source>
        <dbReference type="ARBA" id="ARBA00022801"/>
    </source>
</evidence>
<dbReference type="Pfam" id="PF01339">
    <property type="entry name" value="CheB_methylest"/>
    <property type="match status" value="1"/>
</dbReference>
<proteinExistence type="predicted"/>
<dbReference type="PANTHER" id="PTHR42872:SF6">
    <property type="entry name" value="PROTEIN-GLUTAMATE METHYLESTERASE_PROTEIN-GLUTAMINE GLUTAMINASE"/>
    <property type="match status" value="1"/>
</dbReference>
<evidence type="ECO:0000256" key="3">
    <source>
        <dbReference type="ARBA" id="ARBA00048267"/>
    </source>
</evidence>
<dbReference type="PROSITE" id="PS50122">
    <property type="entry name" value="CHEB"/>
    <property type="match status" value="1"/>
</dbReference>
<protein>
    <recommendedName>
        <fullName evidence="2">protein-glutamate methylesterase</fullName>
        <ecNumber evidence="2">3.1.1.61</ecNumber>
    </recommendedName>
</protein>
<gene>
    <name evidence="6" type="ordered locus">Dfer_1133</name>
</gene>
<feature type="domain" description="CheB-type methylesterase" evidence="5">
    <location>
        <begin position="6"/>
        <end position="180"/>
    </location>
</feature>
<organism evidence="6 7">
    <name type="scientific">Dyadobacter fermentans (strain ATCC 700827 / DSM 18053 / CIP 107007 / KCTC 52180 / NS114)</name>
    <dbReference type="NCBI Taxonomy" id="471854"/>
    <lineage>
        <taxon>Bacteria</taxon>
        <taxon>Pseudomonadati</taxon>
        <taxon>Bacteroidota</taxon>
        <taxon>Cytophagia</taxon>
        <taxon>Cytophagales</taxon>
        <taxon>Spirosomataceae</taxon>
        <taxon>Dyadobacter</taxon>
    </lineage>
</organism>
<dbReference type="GO" id="GO:0008984">
    <property type="term" value="F:protein-glutamate methylesterase activity"/>
    <property type="evidence" value="ECO:0007669"/>
    <property type="project" value="UniProtKB-EC"/>
</dbReference>
<evidence type="ECO:0000313" key="6">
    <source>
        <dbReference type="EMBL" id="ACT92382.1"/>
    </source>
</evidence>
<dbReference type="eggNOG" id="COG2201">
    <property type="taxonomic scope" value="Bacteria"/>
</dbReference>